<organism evidence="1">
    <name type="scientific">Lotus japonicus</name>
    <name type="common">Lotus corniculatus var. japonicus</name>
    <dbReference type="NCBI Taxonomy" id="34305"/>
    <lineage>
        <taxon>Eukaryota</taxon>
        <taxon>Viridiplantae</taxon>
        <taxon>Streptophyta</taxon>
        <taxon>Embryophyta</taxon>
        <taxon>Tracheophyta</taxon>
        <taxon>Spermatophyta</taxon>
        <taxon>Magnoliopsida</taxon>
        <taxon>eudicotyledons</taxon>
        <taxon>Gunneridae</taxon>
        <taxon>Pentapetalae</taxon>
        <taxon>rosids</taxon>
        <taxon>fabids</taxon>
        <taxon>Fabales</taxon>
        <taxon>Fabaceae</taxon>
        <taxon>Papilionoideae</taxon>
        <taxon>50 kb inversion clade</taxon>
        <taxon>NPAAA clade</taxon>
        <taxon>Hologalegina</taxon>
        <taxon>robinioid clade</taxon>
        <taxon>Loteae</taxon>
        <taxon>Lotus</taxon>
    </lineage>
</organism>
<proteinExistence type="evidence at transcript level"/>
<protein>
    <submittedName>
        <fullName evidence="1">Uncharacterized protein</fullName>
    </submittedName>
</protein>
<name>I3T8Q8_LOTJA</name>
<sequence>MNRLGNCCLKIMRSMLDMPGFTQESMQNQSPNSKVELYLNQRLL</sequence>
<reference evidence="1" key="1">
    <citation type="submission" date="2012-05" db="EMBL/GenBank/DDBJ databases">
        <authorList>
            <person name="Krishnakumar V."/>
            <person name="Cheung F."/>
            <person name="Xiao Y."/>
            <person name="Chan A."/>
            <person name="Moskal W.A."/>
            <person name="Town C.D."/>
        </authorList>
    </citation>
    <scope>NUCLEOTIDE SEQUENCE</scope>
</reference>
<accession>I3T8Q8</accession>
<dbReference type="AlphaFoldDB" id="I3T8Q8"/>
<dbReference type="EMBL" id="BT149106">
    <property type="protein sequence ID" value="AFK48900.1"/>
    <property type="molecule type" value="mRNA"/>
</dbReference>
<evidence type="ECO:0000313" key="1">
    <source>
        <dbReference type="EMBL" id="AFK48900.1"/>
    </source>
</evidence>